<protein>
    <submittedName>
        <fullName evidence="4">Restriction endonuclease</fullName>
    </submittedName>
</protein>
<evidence type="ECO:0000259" key="3">
    <source>
        <dbReference type="Pfam" id="PF18525"/>
    </source>
</evidence>
<gene>
    <name evidence="4" type="ORF">B0487_1616</name>
</gene>
<feature type="domain" description="Cas9 topo homolgy" evidence="2">
    <location>
        <begin position="122"/>
        <end position="196"/>
    </location>
</feature>
<accession>A0A1X2Z2U2</accession>
<organism evidence="4 5">
    <name type="scientific">Bifidobacterium adolescentis</name>
    <dbReference type="NCBI Taxonomy" id="1680"/>
    <lineage>
        <taxon>Bacteria</taxon>
        <taxon>Bacillati</taxon>
        <taxon>Actinomycetota</taxon>
        <taxon>Actinomycetes</taxon>
        <taxon>Bifidobacteriales</taxon>
        <taxon>Bifidobacteriaceae</taxon>
        <taxon>Bifidobacterium</taxon>
    </lineage>
</organism>
<evidence type="ECO:0000259" key="2">
    <source>
        <dbReference type="Pfam" id="PF17894"/>
    </source>
</evidence>
<keyword evidence="4" id="KW-0378">Hydrolase</keyword>
<proteinExistence type="predicted"/>
<comment type="caution">
    <text evidence="4">The sequence shown here is derived from an EMBL/GenBank/DDBJ whole genome shotgun (WGS) entry which is preliminary data.</text>
</comment>
<evidence type="ECO:0000313" key="4">
    <source>
        <dbReference type="EMBL" id="OSG88697.1"/>
    </source>
</evidence>
<name>A0A1X2Z2U2_BIFAD</name>
<dbReference type="InterPro" id="IPR041217">
    <property type="entry name" value="Cas9_C"/>
</dbReference>
<dbReference type="Pfam" id="PF17893">
    <property type="entry name" value="Cas9_b_hairpin"/>
    <property type="match status" value="1"/>
</dbReference>
<feature type="domain" description="CRISPR-associated endonuclease Cas9 beta-hairpin" evidence="1">
    <location>
        <begin position="31"/>
        <end position="119"/>
    </location>
</feature>
<feature type="domain" description="Cas9 C-terminal" evidence="3">
    <location>
        <begin position="200"/>
        <end position="283"/>
    </location>
</feature>
<dbReference type="EMBL" id="LNKD01000001">
    <property type="protein sequence ID" value="OSG88697.1"/>
    <property type="molecule type" value="Genomic_DNA"/>
</dbReference>
<dbReference type="AlphaFoldDB" id="A0A1X2Z2U2"/>
<dbReference type="Pfam" id="PF18525">
    <property type="entry name" value="Cas9_C"/>
    <property type="match status" value="1"/>
</dbReference>
<dbReference type="Proteomes" id="UP000193377">
    <property type="component" value="Unassembled WGS sequence"/>
</dbReference>
<dbReference type="GO" id="GO:0004519">
    <property type="term" value="F:endonuclease activity"/>
    <property type="evidence" value="ECO:0007669"/>
    <property type="project" value="UniProtKB-KW"/>
</dbReference>
<evidence type="ECO:0000313" key="5">
    <source>
        <dbReference type="Proteomes" id="UP000193377"/>
    </source>
</evidence>
<dbReference type="Pfam" id="PF17894">
    <property type="entry name" value="Cas9_Topo"/>
    <property type="match status" value="1"/>
</dbReference>
<keyword evidence="4" id="KW-0255">Endonuclease</keyword>
<sequence>MKSLLHLLNKGLDEDTIPVVRSRRLRLGNSTAHDVTVKPLQYVRLGDALSPTLIDHAITPQVWKALTRLPDYDPQTGLPANPNRVITALGEVCHAKDEIGFLPGNNAQLYVNGGAADIGGTIHHARIYRCEQALKSGKRKTFYSMVRVFQCDLMKRKKNTDLFRTPLRPADVSLRYADGKVRESILSGNATCIAQLTVNDEIRLTPEVMEDTCPEYSRIFHTDSGVERRFTVLGFPTSTKIRLAPSVISEEGLDKLKEQGVEIPVKVEKMFKLHTYTPAISKIGPLLEC</sequence>
<dbReference type="InterPro" id="IPR041225">
    <property type="entry name" value="Cas9_Topo"/>
</dbReference>
<evidence type="ECO:0000259" key="1">
    <source>
        <dbReference type="Pfam" id="PF17893"/>
    </source>
</evidence>
<dbReference type="RefSeq" id="WP_085393301.1">
    <property type="nucleotide sequence ID" value="NZ_LNKD01000001.1"/>
</dbReference>
<reference evidence="4 5" key="1">
    <citation type="journal article" date="2016" name="Sci. Rep.">
        <title>Evaluation of genetic diversity among strains of the human gut commensal Bifidobacterium adolescentis.</title>
        <authorList>
            <person name="Duranti S."/>
            <person name="Milani C."/>
            <person name="Lugli G.A."/>
            <person name="Mancabelli L."/>
            <person name="Turroni F."/>
            <person name="Ferrario C."/>
            <person name="Mangifesta M."/>
            <person name="Viappiani A."/>
            <person name="Sanchez B."/>
            <person name="Margolles A."/>
            <person name="van Sinderen D."/>
            <person name="Ventura M."/>
        </authorList>
    </citation>
    <scope>NUCLEOTIDE SEQUENCE [LARGE SCALE GENOMIC DNA]</scope>
    <source>
        <strain evidence="4 5">487B</strain>
    </source>
</reference>
<dbReference type="InterPro" id="IPR040796">
    <property type="entry name" value="Cas9_b_hairpin"/>
</dbReference>
<dbReference type="Gene3D" id="3.30.70.3520">
    <property type="match status" value="1"/>
</dbReference>
<keyword evidence="4" id="KW-0540">Nuclease</keyword>